<dbReference type="RefSeq" id="WP_037283986.1">
    <property type="nucleotide sequence ID" value="NZ_JEOB01000001.1"/>
</dbReference>
<evidence type="ECO:0000313" key="3">
    <source>
        <dbReference type="Proteomes" id="UP000021369"/>
    </source>
</evidence>
<dbReference type="Gene3D" id="3.20.20.450">
    <property type="entry name" value="EAL domain"/>
    <property type="match status" value="1"/>
</dbReference>
<dbReference type="SMART" id="SM00052">
    <property type="entry name" value="EAL"/>
    <property type="match status" value="1"/>
</dbReference>
<name>A0A011VYF0_RUMAL</name>
<dbReference type="EMBL" id="JEOB01000001">
    <property type="protein sequence ID" value="EXM40351.1"/>
    <property type="molecule type" value="Genomic_DNA"/>
</dbReference>
<dbReference type="PANTHER" id="PTHR33121:SF79">
    <property type="entry name" value="CYCLIC DI-GMP PHOSPHODIESTERASE PDED-RELATED"/>
    <property type="match status" value="1"/>
</dbReference>
<proteinExistence type="predicted"/>
<dbReference type="PANTHER" id="PTHR33121">
    <property type="entry name" value="CYCLIC DI-GMP PHOSPHODIESTERASE PDEF"/>
    <property type="match status" value="1"/>
</dbReference>
<protein>
    <submittedName>
        <fullName evidence="2">Diguanylate phosphodiesterase</fullName>
    </submittedName>
</protein>
<dbReference type="CDD" id="cd01948">
    <property type="entry name" value="EAL"/>
    <property type="match status" value="1"/>
</dbReference>
<dbReference type="GO" id="GO:0071111">
    <property type="term" value="F:cyclic-guanylate-specific phosphodiesterase activity"/>
    <property type="evidence" value="ECO:0007669"/>
    <property type="project" value="InterPro"/>
</dbReference>
<dbReference type="PATRIC" id="fig|1341156.4.peg.560"/>
<feature type="domain" description="EAL" evidence="1">
    <location>
        <begin position="1"/>
        <end position="252"/>
    </location>
</feature>
<dbReference type="InterPro" id="IPR035919">
    <property type="entry name" value="EAL_sf"/>
</dbReference>
<dbReference type="OrthoDB" id="1817897at2"/>
<keyword evidence="3" id="KW-1185">Reference proteome</keyword>
<evidence type="ECO:0000313" key="2">
    <source>
        <dbReference type="EMBL" id="EXM40351.1"/>
    </source>
</evidence>
<gene>
    <name evidence="2" type="ORF">RASY3_00120</name>
</gene>
<accession>A0A011VYF0</accession>
<dbReference type="InterPro" id="IPR001633">
    <property type="entry name" value="EAL_dom"/>
</dbReference>
<dbReference type="Pfam" id="PF00563">
    <property type="entry name" value="EAL"/>
    <property type="match status" value="1"/>
</dbReference>
<sequence length="252" mass="28780">MRSNVQTTVGGMRAVELYYRPIRNISAGNTAFYQSQTRLNSPGLGVLMPENFRDVSEITQQCLNLFDLELFQAMQAVTTFNERELLFNWISVYMPAKYLRDIDAESRIMEASEKMGVNSSQLCFTLSEKLFEETEHIVADNIKKLRNRGFHFMLMDFGSISSPIMKLSEYEVDYVMLSPELTQYIGKGERSDSAVKSLIDFVTGLGAEPVADGISNVHQAEILYEFECHYCAGELAGKYMAERYIRRKSKED</sequence>
<organism evidence="2 3">
    <name type="scientific">Ruminococcus albus SY3</name>
    <dbReference type="NCBI Taxonomy" id="1341156"/>
    <lineage>
        <taxon>Bacteria</taxon>
        <taxon>Bacillati</taxon>
        <taxon>Bacillota</taxon>
        <taxon>Clostridia</taxon>
        <taxon>Eubacteriales</taxon>
        <taxon>Oscillospiraceae</taxon>
        <taxon>Ruminococcus</taxon>
    </lineage>
</organism>
<dbReference type="Proteomes" id="UP000021369">
    <property type="component" value="Unassembled WGS sequence"/>
</dbReference>
<comment type="caution">
    <text evidence="2">The sequence shown here is derived from an EMBL/GenBank/DDBJ whole genome shotgun (WGS) entry which is preliminary data.</text>
</comment>
<dbReference type="InterPro" id="IPR050706">
    <property type="entry name" value="Cyclic-di-GMP_PDE-like"/>
</dbReference>
<dbReference type="AlphaFoldDB" id="A0A011VYF0"/>
<dbReference type="PROSITE" id="PS50883">
    <property type="entry name" value="EAL"/>
    <property type="match status" value="1"/>
</dbReference>
<dbReference type="SUPFAM" id="SSF141868">
    <property type="entry name" value="EAL domain-like"/>
    <property type="match status" value="1"/>
</dbReference>
<evidence type="ECO:0000259" key="1">
    <source>
        <dbReference type="PROSITE" id="PS50883"/>
    </source>
</evidence>
<reference evidence="2 3" key="1">
    <citation type="submission" date="2013-06" db="EMBL/GenBank/DDBJ databases">
        <title>Rumen cellulosomics: divergent fiber-degrading strategies revealed by comparative genome-wide analysis of six Ruminococcal strains.</title>
        <authorList>
            <person name="Dassa B."/>
            <person name="Borovok I."/>
            <person name="Lamed R."/>
            <person name="Flint H."/>
            <person name="Yeoman C.J."/>
            <person name="White B."/>
            <person name="Bayer E.A."/>
        </authorList>
    </citation>
    <scope>NUCLEOTIDE SEQUENCE [LARGE SCALE GENOMIC DNA]</scope>
    <source>
        <strain evidence="2 3">SY3</strain>
    </source>
</reference>